<dbReference type="CDD" id="cd00761">
    <property type="entry name" value="Glyco_tranf_GTA_type"/>
    <property type="match status" value="1"/>
</dbReference>
<keyword evidence="3" id="KW-1185">Reference proteome</keyword>
<dbReference type="Proteomes" id="UP000243950">
    <property type="component" value="Unassembled WGS sequence"/>
</dbReference>
<dbReference type="Pfam" id="PF00535">
    <property type="entry name" value="Glycos_transf_2"/>
    <property type="match status" value="1"/>
</dbReference>
<evidence type="ECO:0000313" key="3">
    <source>
        <dbReference type="Proteomes" id="UP000243950"/>
    </source>
</evidence>
<evidence type="ECO:0000259" key="1">
    <source>
        <dbReference type="Pfam" id="PF00535"/>
    </source>
</evidence>
<dbReference type="AlphaFoldDB" id="A0A1I1SQM1"/>
<name>A0A1I1SQM1_PSEOC</name>
<dbReference type="SUPFAM" id="SSF53448">
    <property type="entry name" value="Nucleotide-diphospho-sugar transferases"/>
    <property type="match status" value="1"/>
</dbReference>
<gene>
    <name evidence="2" type="ORF">SAMN05216372_1023</name>
</gene>
<feature type="domain" description="Glycosyltransferase 2-like" evidence="1">
    <location>
        <begin position="6"/>
        <end position="134"/>
    </location>
</feature>
<evidence type="ECO:0000313" key="2">
    <source>
        <dbReference type="EMBL" id="SFD48622.1"/>
    </source>
</evidence>
<dbReference type="PANTHER" id="PTHR22916:SF3">
    <property type="entry name" value="UDP-GLCNAC:BETAGAL BETA-1,3-N-ACETYLGLUCOSAMINYLTRANSFERASE-LIKE PROTEIN 1"/>
    <property type="match status" value="1"/>
</dbReference>
<dbReference type="InterPro" id="IPR001173">
    <property type="entry name" value="Glyco_trans_2-like"/>
</dbReference>
<dbReference type="PANTHER" id="PTHR22916">
    <property type="entry name" value="GLYCOSYLTRANSFERASE"/>
    <property type="match status" value="1"/>
</dbReference>
<accession>A0A1I1SQM1</accession>
<proteinExistence type="predicted"/>
<organism evidence="2 3">
    <name type="scientific">Pseudomonas straminea</name>
    <dbReference type="NCBI Taxonomy" id="47882"/>
    <lineage>
        <taxon>Bacteria</taxon>
        <taxon>Pseudomonadati</taxon>
        <taxon>Pseudomonadota</taxon>
        <taxon>Gammaproteobacteria</taxon>
        <taxon>Pseudomonadales</taxon>
        <taxon>Pseudomonadaceae</taxon>
        <taxon>Phytopseudomonas</taxon>
    </lineage>
</organism>
<dbReference type="GO" id="GO:0016758">
    <property type="term" value="F:hexosyltransferase activity"/>
    <property type="evidence" value="ECO:0007669"/>
    <property type="project" value="UniProtKB-ARBA"/>
</dbReference>
<dbReference type="EMBL" id="FOMO01000002">
    <property type="protein sequence ID" value="SFD48622.1"/>
    <property type="molecule type" value="Genomic_DNA"/>
</dbReference>
<reference evidence="3" key="1">
    <citation type="submission" date="2016-10" db="EMBL/GenBank/DDBJ databases">
        <authorList>
            <person name="Varghese N."/>
            <person name="Submissions S."/>
        </authorList>
    </citation>
    <scope>NUCLEOTIDE SEQUENCE [LARGE SCALE GENOMIC DNA]</scope>
    <source>
        <strain evidence="3">JCM 2783</strain>
    </source>
</reference>
<sequence length="263" mass="29758">MRADVSVVIPFFNALTTVGRSIESIIAQSMPVRELIIVDDASSDSEALVHLVDSYRSSLEIVLILLDANCGPANARNVGVASASSSYIAFLDSDDVWHPDKVRIQYGFMQQNPVCLTSHGYIADLQVRPFSSEAPLSSSLISKYRFIYGNPIFTPTVMVRKEGFVPFDTRYRRMEDYLCWYENLRNGNHISLNRELAGGFKPAIGESGLTASVRLMHEGYIDVLRGLRKERKMPLFNYFLAFSCEMIKFPIRSFWVFLRKVSS</sequence>
<dbReference type="InterPro" id="IPR029044">
    <property type="entry name" value="Nucleotide-diphossugar_trans"/>
</dbReference>
<dbReference type="RefSeq" id="WP_093501263.1">
    <property type="nucleotide sequence ID" value="NZ_BSSG01000002.1"/>
</dbReference>
<dbReference type="Gene3D" id="3.90.550.10">
    <property type="entry name" value="Spore Coat Polysaccharide Biosynthesis Protein SpsA, Chain A"/>
    <property type="match status" value="1"/>
</dbReference>
<keyword evidence="2" id="KW-0808">Transferase</keyword>
<protein>
    <submittedName>
        <fullName evidence="2">Glycosyltransferase involved in cell wall bisynthesis</fullName>
    </submittedName>
</protein>